<gene>
    <name evidence="2" type="ORF">ADEAN_000156900</name>
</gene>
<name>A0A7G2C3M6_9TRYP</name>
<keyword evidence="3" id="KW-1185">Reference proteome</keyword>
<dbReference type="AlphaFoldDB" id="A0A7G2C3M6"/>
<feature type="region of interest" description="Disordered" evidence="1">
    <location>
        <begin position="12"/>
        <end position="39"/>
    </location>
</feature>
<organism evidence="2 3">
    <name type="scientific">Angomonas deanei</name>
    <dbReference type="NCBI Taxonomy" id="59799"/>
    <lineage>
        <taxon>Eukaryota</taxon>
        <taxon>Discoba</taxon>
        <taxon>Euglenozoa</taxon>
        <taxon>Kinetoplastea</taxon>
        <taxon>Metakinetoplastina</taxon>
        <taxon>Trypanosomatida</taxon>
        <taxon>Trypanosomatidae</taxon>
        <taxon>Strigomonadinae</taxon>
        <taxon>Angomonas</taxon>
    </lineage>
</organism>
<sequence length="316" mass="34044">MFEGGAPPLFNQQTLFSYPKGQRPPTPADSAHGGTDRQVSPQEMTLKLIYHQQLAIQLQLSNMLSWMEQVDGRLGRMEALLTAAQGHPTNFRGSQPKVNASGIGGSSSCTPPGEEAGVADLSVESIIPPWNPMNRSHTNQPHPNITSSLNVSQLGRQENPLLSSKASVSSRVNDSTHRSVYSDTTRLSSQAKVAQKLPSSMTQDSTQESTLPERGTKPQPYLAPAATDREIPAYVRHHGDTAPNAAKQPQREPADPDHSSVVGTSSSAPKEDNDSRISTAVDPPKEAPHSFAEGDSLSDGYGSYESRQYIKKIGLL</sequence>
<dbReference type="Proteomes" id="UP000515908">
    <property type="component" value="Chromosome 03"/>
</dbReference>
<reference evidence="2 3" key="1">
    <citation type="submission" date="2020-08" db="EMBL/GenBank/DDBJ databases">
        <authorList>
            <person name="Newling K."/>
            <person name="Davey J."/>
            <person name="Forrester S."/>
        </authorList>
    </citation>
    <scope>NUCLEOTIDE SEQUENCE [LARGE SCALE GENOMIC DNA]</scope>
    <source>
        <strain evidence="3">Crithidia deanei Carvalho (ATCC PRA-265)</strain>
    </source>
</reference>
<accession>A0A7G2C3M6</accession>
<feature type="region of interest" description="Disordered" evidence="1">
    <location>
        <begin position="239"/>
        <end position="304"/>
    </location>
</feature>
<proteinExistence type="predicted"/>
<evidence type="ECO:0000313" key="3">
    <source>
        <dbReference type="Proteomes" id="UP000515908"/>
    </source>
</evidence>
<protein>
    <submittedName>
        <fullName evidence="2">Uncharacterized protein</fullName>
    </submittedName>
</protein>
<dbReference type="VEuPathDB" id="TriTrypDB:ADEAN_000156900"/>
<feature type="region of interest" description="Disordered" evidence="1">
    <location>
        <begin position="128"/>
        <end position="222"/>
    </location>
</feature>
<feature type="compositionally biased region" description="Polar residues" evidence="1">
    <location>
        <begin position="133"/>
        <end position="210"/>
    </location>
</feature>
<dbReference type="EMBL" id="LR877147">
    <property type="protein sequence ID" value="CAD2214125.1"/>
    <property type="molecule type" value="Genomic_DNA"/>
</dbReference>
<feature type="compositionally biased region" description="Basic and acidic residues" evidence="1">
    <location>
        <begin position="249"/>
        <end position="258"/>
    </location>
</feature>
<evidence type="ECO:0000313" key="2">
    <source>
        <dbReference type="EMBL" id="CAD2214125.1"/>
    </source>
</evidence>
<evidence type="ECO:0000256" key="1">
    <source>
        <dbReference type="SAM" id="MobiDB-lite"/>
    </source>
</evidence>